<evidence type="ECO:0000313" key="10">
    <source>
        <dbReference type="Proteomes" id="UP000293520"/>
    </source>
</evidence>
<dbReference type="SUPFAM" id="SSF53850">
    <property type="entry name" value="Periplasmic binding protein-like II"/>
    <property type="match status" value="1"/>
</dbReference>
<evidence type="ECO:0000256" key="7">
    <source>
        <dbReference type="ARBA" id="ARBA00034473"/>
    </source>
</evidence>
<comment type="caution">
    <text evidence="9">The sequence shown here is derived from an EMBL/GenBank/DDBJ whole genome shotgun (WGS) entry which is preliminary data.</text>
</comment>
<dbReference type="InterPro" id="IPR006059">
    <property type="entry name" value="SBP"/>
</dbReference>
<accession>A0A4Q9FZS1</accession>
<comment type="subunit">
    <text evidence="3">The complex is composed of two ATP-binding proteins (UgpC), two transmembrane proteins (UgpA and UgpE) and a solute-binding protein (UgpB).</text>
</comment>
<name>A0A4Q9FZS1_9RHOB</name>
<reference evidence="9 10" key="1">
    <citation type="submission" date="2019-02" db="EMBL/GenBank/DDBJ databases">
        <title>Paracoccus subflavus sp. nov., isolated from marine sediment of the Pacific Ocean.</title>
        <authorList>
            <person name="Zhang G."/>
        </authorList>
    </citation>
    <scope>NUCLEOTIDE SEQUENCE [LARGE SCALE GENOMIC DNA]</scope>
    <source>
        <strain evidence="9 10">GY0581</strain>
    </source>
</reference>
<comment type="function">
    <text evidence="7">Part of the ABC transporter complex UgpBAEC involved in sn-glycerol-3-phosphate (G3P) import. Binds G3P.</text>
</comment>
<keyword evidence="5" id="KW-0813">Transport</keyword>
<organism evidence="9 10">
    <name type="scientific">Paracoccus subflavus</name>
    <dbReference type="NCBI Taxonomy" id="2528244"/>
    <lineage>
        <taxon>Bacteria</taxon>
        <taxon>Pseudomonadati</taxon>
        <taxon>Pseudomonadota</taxon>
        <taxon>Alphaproteobacteria</taxon>
        <taxon>Rhodobacterales</taxon>
        <taxon>Paracoccaceae</taxon>
        <taxon>Paracoccus</taxon>
    </lineage>
</organism>
<evidence type="ECO:0000256" key="6">
    <source>
        <dbReference type="ARBA" id="ARBA00022729"/>
    </source>
</evidence>
<proteinExistence type="inferred from homology"/>
<evidence type="ECO:0000313" key="9">
    <source>
        <dbReference type="EMBL" id="TBN39972.1"/>
    </source>
</evidence>
<protein>
    <recommendedName>
        <fullName evidence="4">sn-glycerol-3-phosphate-binding periplasmic protein UgpB</fullName>
    </recommendedName>
</protein>
<dbReference type="GO" id="GO:0042597">
    <property type="term" value="C:periplasmic space"/>
    <property type="evidence" value="ECO:0007669"/>
    <property type="project" value="UniProtKB-SubCell"/>
</dbReference>
<dbReference type="InterPro" id="IPR050490">
    <property type="entry name" value="Bact_solute-bd_prot1"/>
</dbReference>
<keyword evidence="6 8" id="KW-0732">Signal</keyword>
<evidence type="ECO:0000256" key="8">
    <source>
        <dbReference type="SAM" id="SignalP"/>
    </source>
</evidence>
<comment type="similarity">
    <text evidence="2">Belongs to the bacterial solute-binding protein 1 family.</text>
</comment>
<keyword evidence="10" id="KW-1185">Reference proteome</keyword>
<evidence type="ECO:0000256" key="2">
    <source>
        <dbReference type="ARBA" id="ARBA00008520"/>
    </source>
</evidence>
<dbReference type="AlphaFoldDB" id="A0A4Q9FZS1"/>
<dbReference type="PANTHER" id="PTHR43649:SF31">
    <property type="entry name" value="SN-GLYCEROL-3-PHOSPHATE-BINDING PERIPLASMIC PROTEIN UGPB"/>
    <property type="match status" value="1"/>
</dbReference>
<dbReference type="Gene3D" id="3.40.190.10">
    <property type="entry name" value="Periplasmic binding protein-like II"/>
    <property type="match status" value="2"/>
</dbReference>
<comment type="subcellular location">
    <subcellularLocation>
        <location evidence="1">Periplasm</location>
    </subcellularLocation>
</comment>
<evidence type="ECO:0000256" key="1">
    <source>
        <dbReference type="ARBA" id="ARBA00004418"/>
    </source>
</evidence>
<sequence length="442" mass="49061">MKTVFQAAILGAAVLPAAPAAAQTEISMWFGLGGRLQDEVLAQCDRFNAAQSEVRITCSREGTYDEILQKAIAAYRTGNHPQILQVVDRGTGTMMLSDAVVPAHELVATYGLNVDWNDYFRVIGNYYADSEGNYWAFPFNSSTAMVYYNTDALAAAGYTSFPRTWEEFDQLLVDLRDKAGFSCPLAWSIDLWSDMEQFSAIHNIPVATQNNGYAGLDAELVINQTPFVAHMERQLGWYRDGLVKYDPAFDARRSMFVNGECAMFFDSIAGYTSAQDLAAETGVKWTVAELPHNAGVTPINNLVGGAALWTMKGFTEEEYRAVGAFYAFLAEPEQQKLWSDGTGYFPVTVQAYEDLVAEGYYQRPENLNRDLAVKSLLRGEPTDLSKGIRLGNYVEIRNIITEELQKALTGDVTVQAALDTAVERSNILLRRFEDTYAGRTLP</sequence>
<dbReference type="Proteomes" id="UP000293520">
    <property type="component" value="Unassembled WGS sequence"/>
</dbReference>
<dbReference type="Pfam" id="PF13416">
    <property type="entry name" value="SBP_bac_8"/>
    <property type="match status" value="1"/>
</dbReference>
<gene>
    <name evidence="9" type="ORF">EYE42_09985</name>
</gene>
<dbReference type="EMBL" id="SISK01000006">
    <property type="protein sequence ID" value="TBN39972.1"/>
    <property type="molecule type" value="Genomic_DNA"/>
</dbReference>
<feature type="chain" id="PRO_5020985367" description="sn-glycerol-3-phosphate-binding periplasmic protein UgpB" evidence="8">
    <location>
        <begin position="23"/>
        <end position="442"/>
    </location>
</feature>
<evidence type="ECO:0000256" key="4">
    <source>
        <dbReference type="ARBA" id="ARBA00017470"/>
    </source>
</evidence>
<dbReference type="PANTHER" id="PTHR43649">
    <property type="entry name" value="ARABINOSE-BINDING PROTEIN-RELATED"/>
    <property type="match status" value="1"/>
</dbReference>
<evidence type="ECO:0000256" key="5">
    <source>
        <dbReference type="ARBA" id="ARBA00022448"/>
    </source>
</evidence>
<dbReference type="RefSeq" id="WP_130991174.1">
    <property type="nucleotide sequence ID" value="NZ_SISK01000006.1"/>
</dbReference>
<dbReference type="OrthoDB" id="9762335at2"/>
<evidence type="ECO:0000256" key="3">
    <source>
        <dbReference type="ARBA" id="ARBA00011557"/>
    </source>
</evidence>
<feature type="signal peptide" evidence="8">
    <location>
        <begin position="1"/>
        <end position="22"/>
    </location>
</feature>